<dbReference type="EMBL" id="BMKX01000003">
    <property type="protein sequence ID" value="GGJ58497.1"/>
    <property type="molecule type" value="Genomic_DNA"/>
</dbReference>
<dbReference type="SUPFAM" id="SSF55729">
    <property type="entry name" value="Acyl-CoA N-acyltransferases (Nat)"/>
    <property type="match status" value="1"/>
</dbReference>
<dbReference type="Pfam" id="PF00583">
    <property type="entry name" value="Acetyltransf_1"/>
    <property type="match status" value="1"/>
</dbReference>
<dbReference type="Proteomes" id="UP000606115">
    <property type="component" value="Unassembled WGS sequence"/>
</dbReference>
<name>A0ABQ2DJ83_9MICC</name>
<dbReference type="PANTHER" id="PTHR43420">
    <property type="entry name" value="ACETYLTRANSFERASE"/>
    <property type="match status" value="1"/>
</dbReference>
<evidence type="ECO:0000256" key="4">
    <source>
        <dbReference type="HAMAP-Rule" id="MF_01698"/>
    </source>
</evidence>
<comment type="caution">
    <text evidence="4">Lacks conserved residue(s) required for the propagation of feature annotation.</text>
</comment>
<feature type="binding site" evidence="4">
    <location>
        <position position="44"/>
    </location>
    <ligand>
        <name>1D-myo-inositol 2-(L-cysteinylamino)-2-deoxy-alpha-D-glucopyranoside</name>
        <dbReference type="ChEBI" id="CHEBI:58887"/>
    </ligand>
</feature>
<keyword evidence="3 4" id="KW-0012">Acyltransferase</keyword>
<dbReference type="HAMAP" id="MF_01698">
    <property type="entry name" value="MshD"/>
    <property type="match status" value="1"/>
</dbReference>
<feature type="domain" description="N-acetyltransferase" evidence="5">
    <location>
        <begin position="168"/>
        <end position="319"/>
    </location>
</feature>
<dbReference type="GeneID" id="303304017"/>
<evidence type="ECO:0000259" key="5">
    <source>
        <dbReference type="PROSITE" id="PS51186"/>
    </source>
</evidence>
<evidence type="ECO:0000256" key="2">
    <source>
        <dbReference type="ARBA" id="ARBA00022737"/>
    </source>
</evidence>
<dbReference type="InterPro" id="IPR017813">
    <property type="entry name" value="Mycothiol_AcTrfase"/>
</dbReference>
<dbReference type="NCBIfam" id="TIGR03448">
    <property type="entry name" value="mycothiol_MshD"/>
    <property type="match status" value="1"/>
</dbReference>
<dbReference type="InterPro" id="IPR000182">
    <property type="entry name" value="GNAT_dom"/>
</dbReference>
<dbReference type="RefSeq" id="WP_188684972.1">
    <property type="nucleotide sequence ID" value="NZ_BMKX01000003.1"/>
</dbReference>
<reference evidence="7" key="1">
    <citation type="journal article" date="2019" name="Int. J. Syst. Evol. Microbiol.">
        <title>The Global Catalogue of Microorganisms (GCM) 10K type strain sequencing project: providing services to taxonomists for standard genome sequencing and annotation.</title>
        <authorList>
            <consortium name="The Broad Institute Genomics Platform"/>
            <consortium name="The Broad Institute Genome Sequencing Center for Infectious Disease"/>
            <person name="Wu L."/>
            <person name="Ma J."/>
        </authorList>
    </citation>
    <scope>NUCLEOTIDE SEQUENCE [LARGE SCALE GENOMIC DNA]</scope>
    <source>
        <strain evidence="7">CGMCC 1.3685</strain>
    </source>
</reference>
<feature type="binding site" evidence="4">
    <location>
        <position position="195"/>
    </location>
    <ligand>
        <name>1D-myo-inositol 2-(L-cysteinylamino)-2-deoxy-alpha-D-glucopyranoside</name>
        <dbReference type="ChEBI" id="CHEBI:58887"/>
    </ligand>
</feature>
<evidence type="ECO:0000313" key="7">
    <source>
        <dbReference type="Proteomes" id="UP000606115"/>
    </source>
</evidence>
<dbReference type="PANTHER" id="PTHR43420:SF12">
    <property type="entry name" value="N-ACETYLTRANSFERASE DOMAIN-CONTAINING PROTEIN"/>
    <property type="match status" value="1"/>
</dbReference>
<feature type="domain" description="N-acetyltransferase" evidence="5">
    <location>
        <begin position="18"/>
        <end position="168"/>
    </location>
</feature>
<sequence>MSELPQTTLSIQKTQGELEERDLSDVRKLAIRAQESDGNPPLSDQTLVALATEDSAESVLSLRAELQLEPGETALVGVLVAVRDTTSNSWVVELVVHPEHREQGIGSALLERLGEDLELSSIQAWAHGGHPAAKKLAAGIGLATVRELYKLRRDDSEALEVPELKQRSTVRTFRVGEDEPAWLAANSASFAHHPEQGSLTLTDLDSRMAEDWFDPTGFFLAFDAEEQLVAYHWTKIHPATADEVRPMGEVYVVGVIPEAQGLGLGRILTAMGVNYLLELGVGSVLLYVDADNEPAVNLYRSLGFTLWDTDIMYGPQPIE</sequence>
<accession>A0ABQ2DJ83</accession>
<feature type="binding site" evidence="4">
    <location>
        <begin position="94"/>
        <end position="96"/>
    </location>
    <ligand>
        <name>acetyl-CoA</name>
        <dbReference type="ChEBI" id="CHEBI:57288"/>
        <label>1</label>
    </ligand>
</feature>
<comment type="function">
    <text evidence="4">Catalyzes the transfer of acetyl from acetyl-CoA to desacetylmycothiol (Cys-GlcN-Ins) to form mycothiol.</text>
</comment>
<dbReference type="Pfam" id="PF13508">
    <property type="entry name" value="Acetyltransf_7"/>
    <property type="match status" value="1"/>
</dbReference>
<dbReference type="Gene3D" id="3.40.630.30">
    <property type="match status" value="1"/>
</dbReference>
<organism evidence="6 7">
    <name type="scientific">Glutamicibacter ardleyensis</name>
    <dbReference type="NCBI Taxonomy" id="225894"/>
    <lineage>
        <taxon>Bacteria</taxon>
        <taxon>Bacillati</taxon>
        <taxon>Actinomycetota</taxon>
        <taxon>Actinomycetes</taxon>
        <taxon>Micrococcales</taxon>
        <taxon>Micrococcaceae</taxon>
        <taxon>Glutamicibacter</taxon>
    </lineage>
</organism>
<comment type="similarity">
    <text evidence="4">Belongs to the acetyltransferase family. MshD subfamily.</text>
</comment>
<keyword evidence="7" id="KW-1185">Reference proteome</keyword>
<evidence type="ECO:0000256" key="1">
    <source>
        <dbReference type="ARBA" id="ARBA00022679"/>
    </source>
</evidence>
<feature type="binding site" evidence="4">
    <location>
        <position position="235"/>
    </location>
    <ligand>
        <name>1D-myo-inositol 2-(L-cysteinylamino)-2-deoxy-alpha-D-glucopyranoside</name>
        <dbReference type="ChEBI" id="CHEBI:58887"/>
    </ligand>
</feature>
<comment type="subunit">
    <text evidence="4">Monomer.</text>
</comment>
<dbReference type="EC" id="2.3.1.189" evidence="4"/>
<gene>
    <name evidence="4 6" type="primary">mshD</name>
    <name evidence="6" type="ORF">GCM10007173_16500</name>
</gene>
<dbReference type="PROSITE" id="PS51186">
    <property type="entry name" value="GNAT"/>
    <property type="match status" value="2"/>
</dbReference>
<evidence type="ECO:0000256" key="3">
    <source>
        <dbReference type="ARBA" id="ARBA00023315"/>
    </source>
</evidence>
<protein>
    <recommendedName>
        <fullName evidence="4">Mycothiol acetyltransferase</fullName>
        <shortName evidence="4">MSH acetyltransferase</shortName>
        <ecNumber evidence="4">2.3.1.189</ecNumber>
    </recommendedName>
    <alternativeName>
        <fullName evidence="4">Mycothiol synthase</fullName>
    </alternativeName>
</protein>
<comment type="catalytic activity">
    <reaction evidence="4">
        <text>1D-myo-inositol 2-(L-cysteinylamino)-2-deoxy-alpha-D-glucopyranoside + acetyl-CoA = mycothiol + CoA + H(+)</text>
        <dbReference type="Rhea" id="RHEA:26172"/>
        <dbReference type="ChEBI" id="CHEBI:15378"/>
        <dbReference type="ChEBI" id="CHEBI:16768"/>
        <dbReference type="ChEBI" id="CHEBI:57287"/>
        <dbReference type="ChEBI" id="CHEBI:57288"/>
        <dbReference type="ChEBI" id="CHEBI:58887"/>
        <dbReference type="EC" id="2.3.1.189"/>
    </reaction>
</comment>
<evidence type="ECO:0000313" key="6">
    <source>
        <dbReference type="EMBL" id="GGJ58497.1"/>
    </source>
</evidence>
<feature type="binding site" evidence="4">
    <location>
        <begin position="253"/>
        <end position="255"/>
    </location>
    <ligand>
        <name>acetyl-CoA</name>
        <dbReference type="ChEBI" id="CHEBI:57288"/>
        <label>2</label>
    </ligand>
</feature>
<keyword evidence="2 4" id="KW-0677">Repeat</keyword>
<feature type="binding site" evidence="4">
    <location>
        <begin position="292"/>
        <end position="297"/>
    </location>
    <ligand>
        <name>acetyl-CoA</name>
        <dbReference type="ChEBI" id="CHEBI:57288"/>
        <label>2</label>
    </ligand>
</feature>
<keyword evidence="1 4" id="KW-0808">Transferase</keyword>
<dbReference type="InterPro" id="IPR016181">
    <property type="entry name" value="Acyl_CoA_acyltransferase"/>
</dbReference>
<proteinExistence type="inferred from homology"/>
<feature type="binding site" evidence="4">
    <location>
        <position position="287"/>
    </location>
    <ligand>
        <name>1D-myo-inositol 2-(L-cysteinylamino)-2-deoxy-alpha-D-glucopyranoside</name>
        <dbReference type="ChEBI" id="CHEBI:58887"/>
    </ligand>
</feature>
<feature type="binding site" evidence="4">
    <location>
        <begin position="260"/>
        <end position="266"/>
    </location>
    <ligand>
        <name>acetyl-CoA</name>
        <dbReference type="ChEBI" id="CHEBI:57288"/>
        <label>2</label>
    </ligand>
</feature>
<dbReference type="InterPro" id="IPR050680">
    <property type="entry name" value="YpeA/RimI_acetyltransf"/>
</dbReference>
<dbReference type="PIRSF" id="PIRSF021524">
    <property type="entry name" value="MSH_acetyltransferase"/>
    <property type="match status" value="1"/>
</dbReference>
<comment type="caution">
    <text evidence="6">The sequence shown here is derived from an EMBL/GenBank/DDBJ whole genome shotgun (WGS) entry which is preliminary data.</text>
</comment>
<feature type="binding site" evidence="4">
    <location>
        <position position="249"/>
    </location>
    <ligand>
        <name>1D-myo-inositol 2-(L-cysteinylamino)-2-deoxy-alpha-D-glucopyranoside</name>
        <dbReference type="ChEBI" id="CHEBI:58887"/>
    </ligand>
</feature>
<dbReference type="CDD" id="cd04301">
    <property type="entry name" value="NAT_SF"/>
    <property type="match status" value="2"/>
</dbReference>